<dbReference type="InterPro" id="IPR056953">
    <property type="entry name" value="CUT_N"/>
</dbReference>
<organism evidence="3 4">
    <name type="scientific">Parastrongyloides trichosuri</name>
    <name type="common">Possum-specific nematode worm</name>
    <dbReference type="NCBI Taxonomy" id="131310"/>
    <lineage>
        <taxon>Eukaryota</taxon>
        <taxon>Metazoa</taxon>
        <taxon>Ecdysozoa</taxon>
        <taxon>Nematoda</taxon>
        <taxon>Chromadorea</taxon>
        <taxon>Rhabditida</taxon>
        <taxon>Tylenchina</taxon>
        <taxon>Panagrolaimomorpha</taxon>
        <taxon>Strongyloidoidea</taxon>
        <taxon>Strongyloididae</taxon>
        <taxon>Parastrongyloides</taxon>
    </lineage>
</organism>
<proteinExistence type="predicted"/>
<feature type="chain" id="PRO_5005891437" evidence="1">
    <location>
        <begin position="23"/>
        <end position="175"/>
    </location>
</feature>
<evidence type="ECO:0000256" key="1">
    <source>
        <dbReference type="SAM" id="SignalP"/>
    </source>
</evidence>
<dbReference type="Pfam" id="PF25057">
    <property type="entry name" value="CUT_N"/>
    <property type="match status" value="1"/>
</dbReference>
<sequence length="175" mass="20497">MYISLILTLEIIKLALIRISIQQNVLYKNGEYLRKHSNRTYVNETAINSLMEPPFIVCSPDAIYISMRTISKFRGHAYVLGVPNQFCYYILISFNQIEILIPYMNCKLKRERWKDEDRNDSGFKINTNIMISFNISQSETDVDFNGPYDNKVSANCKYKRSLKIMKEKDSLLILD</sequence>
<dbReference type="PROSITE" id="PS51034">
    <property type="entry name" value="ZP_2"/>
    <property type="match status" value="1"/>
</dbReference>
<accession>A0A0N4ZBN5</accession>
<keyword evidence="1" id="KW-0732">Signal</keyword>
<evidence type="ECO:0000313" key="4">
    <source>
        <dbReference type="WBParaSite" id="PTRK_0000494550.1"/>
    </source>
</evidence>
<dbReference type="Proteomes" id="UP000038045">
    <property type="component" value="Unplaced"/>
</dbReference>
<feature type="domain" description="ZP" evidence="2">
    <location>
        <begin position="57"/>
        <end position="175"/>
    </location>
</feature>
<protein>
    <submittedName>
        <fullName evidence="4">ZP domain-containing protein</fullName>
    </submittedName>
</protein>
<evidence type="ECO:0000259" key="2">
    <source>
        <dbReference type="PROSITE" id="PS51034"/>
    </source>
</evidence>
<feature type="signal peptide" evidence="1">
    <location>
        <begin position="1"/>
        <end position="22"/>
    </location>
</feature>
<evidence type="ECO:0000313" key="3">
    <source>
        <dbReference type="Proteomes" id="UP000038045"/>
    </source>
</evidence>
<dbReference type="AlphaFoldDB" id="A0A0N4ZBN5"/>
<dbReference type="InterPro" id="IPR001507">
    <property type="entry name" value="ZP_dom"/>
</dbReference>
<reference evidence="4" key="1">
    <citation type="submission" date="2017-02" db="UniProtKB">
        <authorList>
            <consortium name="WormBaseParasite"/>
        </authorList>
    </citation>
    <scope>IDENTIFICATION</scope>
</reference>
<keyword evidence="3" id="KW-1185">Reference proteome</keyword>
<dbReference type="WBParaSite" id="PTRK_0000494550.1">
    <property type="protein sequence ID" value="PTRK_0000494550.1"/>
    <property type="gene ID" value="PTRK_0000494550"/>
</dbReference>
<name>A0A0N4ZBN5_PARTI</name>